<feature type="transmembrane region" description="Helical" evidence="1">
    <location>
        <begin position="12"/>
        <end position="37"/>
    </location>
</feature>
<evidence type="ECO:0000313" key="2">
    <source>
        <dbReference type="EMBL" id="VDK47043.1"/>
    </source>
</evidence>
<feature type="transmembrane region" description="Helical" evidence="1">
    <location>
        <begin position="49"/>
        <end position="76"/>
    </location>
</feature>
<proteinExistence type="predicted"/>
<reference evidence="2 3" key="1">
    <citation type="submission" date="2018-11" db="EMBL/GenBank/DDBJ databases">
        <authorList>
            <consortium name="Pathogen Informatics"/>
        </authorList>
    </citation>
    <scope>NUCLEOTIDE SEQUENCE [LARGE SCALE GENOMIC DNA]</scope>
</reference>
<dbReference type="EMBL" id="UYRV01001473">
    <property type="protein sequence ID" value="VDK47043.1"/>
    <property type="molecule type" value="Genomic_DNA"/>
</dbReference>
<organism evidence="2 3">
    <name type="scientific">Cylicostephanus goldi</name>
    <name type="common">Nematode worm</name>
    <dbReference type="NCBI Taxonomy" id="71465"/>
    <lineage>
        <taxon>Eukaryota</taxon>
        <taxon>Metazoa</taxon>
        <taxon>Ecdysozoa</taxon>
        <taxon>Nematoda</taxon>
        <taxon>Chromadorea</taxon>
        <taxon>Rhabditida</taxon>
        <taxon>Rhabditina</taxon>
        <taxon>Rhabditomorpha</taxon>
        <taxon>Strongyloidea</taxon>
        <taxon>Strongylidae</taxon>
        <taxon>Cylicostephanus</taxon>
    </lineage>
</organism>
<keyword evidence="1" id="KW-1133">Transmembrane helix</keyword>
<accession>A0A3P6QW95</accession>
<keyword evidence="1" id="KW-0472">Membrane</keyword>
<name>A0A3P6QW95_CYLGO</name>
<dbReference type="Proteomes" id="UP000271889">
    <property type="component" value="Unassembled WGS sequence"/>
</dbReference>
<protein>
    <submittedName>
        <fullName evidence="2">Uncharacterized protein</fullName>
    </submittedName>
</protein>
<dbReference type="OrthoDB" id="5865150at2759"/>
<keyword evidence="3" id="KW-1185">Reference proteome</keyword>
<dbReference type="Pfam" id="PF10318">
    <property type="entry name" value="7TM_GPCR_Srh"/>
    <property type="match status" value="1"/>
</dbReference>
<evidence type="ECO:0000256" key="1">
    <source>
        <dbReference type="SAM" id="Phobius"/>
    </source>
</evidence>
<sequence>MIDCDDLDPHPFAYRTFLMFLSAITPLINVYAVFCIVKKSTKQMALYKWWLLIYQLASSAFDFVYTTLLMPVMLFPTMMAYADSYIARWISLSTVTGIRIFAFSLVPLVSTIISLFIYRCYVVIPQNHVLKICLKGEFLCRKKSFSFCKKGLYYSFFTVHLI</sequence>
<evidence type="ECO:0000313" key="3">
    <source>
        <dbReference type="Proteomes" id="UP000271889"/>
    </source>
</evidence>
<dbReference type="AlphaFoldDB" id="A0A3P6QW95"/>
<dbReference type="InterPro" id="IPR019422">
    <property type="entry name" value="7TM_GPCR_serpentine_rcpt_Srh"/>
</dbReference>
<keyword evidence="1" id="KW-0812">Transmembrane</keyword>
<gene>
    <name evidence="2" type="ORF">CGOC_LOCUS922</name>
</gene>
<feature type="transmembrane region" description="Helical" evidence="1">
    <location>
        <begin position="96"/>
        <end position="118"/>
    </location>
</feature>